<evidence type="ECO:0000256" key="12">
    <source>
        <dbReference type="ARBA" id="ARBA00056905"/>
    </source>
</evidence>
<dbReference type="FunFam" id="3.50.50.60:FF:000012">
    <property type="entry name" value="Thioredoxin reductase 1, cytoplasmic"/>
    <property type="match status" value="1"/>
</dbReference>
<evidence type="ECO:0000256" key="10">
    <source>
        <dbReference type="ARBA" id="ARBA00023284"/>
    </source>
</evidence>
<evidence type="ECO:0000256" key="7">
    <source>
        <dbReference type="ARBA" id="ARBA00022933"/>
    </source>
</evidence>
<dbReference type="Proteomes" id="UP000472277">
    <property type="component" value="Chromosome 27"/>
</dbReference>
<dbReference type="SUPFAM" id="SSF55424">
    <property type="entry name" value="FAD/NAD-linked reductases, dimerisation (C-terminal) domain"/>
    <property type="match status" value="1"/>
</dbReference>
<reference evidence="16" key="2">
    <citation type="submission" date="2025-09" db="UniProtKB">
        <authorList>
            <consortium name="Ensembl"/>
        </authorList>
    </citation>
    <scope>IDENTIFICATION</scope>
</reference>
<proteinExistence type="inferred from homology"/>
<dbReference type="GO" id="GO:0005739">
    <property type="term" value="C:mitochondrion"/>
    <property type="evidence" value="ECO:0007669"/>
    <property type="project" value="TreeGrafter"/>
</dbReference>
<dbReference type="PROSITE" id="PS00076">
    <property type="entry name" value="PYRIDINE_REDOX_1"/>
    <property type="match status" value="1"/>
</dbReference>
<dbReference type="EC" id="1.8.1.9" evidence="3"/>
<evidence type="ECO:0000313" key="17">
    <source>
        <dbReference type="Proteomes" id="UP000472277"/>
    </source>
</evidence>
<gene>
    <name evidence="16" type="primary">TXNRD2</name>
</gene>
<protein>
    <recommendedName>
        <fullName evidence="3">thioredoxin-disulfide reductase (NADPH)</fullName>
        <ecNumber evidence="3">1.8.1.9</ecNumber>
    </recommendedName>
</protein>
<evidence type="ECO:0000256" key="9">
    <source>
        <dbReference type="ARBA" id="ARBA00023157"/>
    </source>
</evidence>
<evidence type="ECO:0000256" key="6">
    <source>
        <dbReference type="ARBA" id="ARBA00022857"/>
    </source>
</evidence>
<evidence type="ECO:0000256" key="13">
    <source>
        <dbReference type="RuleBase" id="RU003691"/>
    </source>
</evidence>
<evidence type="ECO:0000256" key="4">
    <source>
        <dbReference type="ARBA" id="ARBA00022630"/>
    </source>
</evidence>
<dbReference type="GO" id="GO:0005829">
    <property type="term" value="C:cytosol"/>
    <property type="evidence" value="ECO:0007669"/>
    <property type="project" value="TreeGrafter"/>
</dbReference>
<comment type="catalytic activity">
    <reaction evidence="11">
        <text>2 glutathione + NADP(+) = glutathione disulfide + NADPH + H(+)</text>
        <dbReference type="Rhea" id="RHEA:11740"/>
        <dbReference type="ChEBI" id="CHEBI:15378"/>
        <dbReference type="ChEBI" id="CHEBI:57783"/>
        <dbReference type="ChEBI" id="CHEBI:57925"/>
        <dbReference type="ChEBI" id="CHEBI:58297"/>
        <dbReference type="ChEBI" id="CHEBI:58349"/>
        <dbReference type="EC" id="1.8.1.7"/>
    </reaction>
</comment>
<accession>A0A674AZ79</accession>
<dbReference type="PANTHER" id="PTHR42737:SF7">
    <property type="entry name" value="THIOREDOXIN-DISULFIDE REDUCTASE"/>
    <property type="match status" value="1"/>
</dbReference>
<feature type="domain" description="Pyridine nucleotide-disulphide oxidoreductase dimerisation" evidence="14">
    <location>
        <begin position="384"/>
        <end position="465"/>
    </location>
</feature>
<evidence type="ECO:0000256" key="3">
    <source>
        <dbReference type="ARBA" id="ARBA00012610"/>
    </source>
</evidence>
<evidence type="ECO:0000256" key="1">
    <source>
        <dbReference type="ARBA" id="ARBA00001974"/>
    </source>
</evidence>
<dbReference type="InterPro" id="IPR046952">
    <property type="entry name" value="GSHR/TRXR-like"/>
</dbReference>
<keyword evidence="5 13" id="KW-0274">FAD</keyword>
<dbReference type="InterPro" id="IPR004099">
    <property type="entry name" value="Pyr_nucl-diS_OxRdtase_dimer"/>
</dbReference>
<dbReference type="Gene3D" id="3.30.390.30">
    <property type="match status" value="1"/>
</dbReference>
<evidence type="ECO:0000256" key="11">
    <source>
        <dbReference type="ARBA" id="ARBA00049142"/>
    </source>
</evidence>
<dbReference type="InterPro" id="IPR023753">
    <property type="entry name" value="FAD/NAD-binding_dom"/>
</dbReference>
<dbReference type="InterPro" id="IPR012999">
    <property type="entry name" value="Pyr_OxRdtase_I_AS"/>
</dbReference>
<comment type="cofactor">
    <cofactor evidence="1">
        <name>FAD</name>
        <dbReference type="ChEBI" id="CHEBI:57692"/>
    </cofactor>
</comment>
<keyword evidence="7" id="KW-0712">Selenocysteine</keyword>
<dbReference type="Ensembl" id="ENSSTUT00000067726.1">
    <property type="protein sequence ID" value="ENSSTUP00000064107.1"/>
    <property type="gene ID" value="ENSSTUG00000026809.1"/>
</dbReference>
<dbReference type="FunFam" id="3.50.50.60:FF:000671">
    <property type="entry name" value="Thioredoxin reductase 2, tandem duplicate 1"/>
    <property type="match status" value="1"/>
</dbReference>
<evidence type="ECO:0000259" key="15">
    <source>
        <dbReference type="Pfam" id="PF07992"/>
    </source>
</evidence>
<evidence type="ECO:0000256" key="5">
    <source>
        <dbReference type="ARBA" id="ARBA00022827"/>
    </source>
</evidence>
<dbReference type="GO" id="GO:0034599">
    <property type="term" value="P:cellular response to oxidative stress"/>
    <property type="evidence" value="ECO:0007669"/>
    <property type="project" value="TreeGrafter"/>
</dbReference>
<dbReference type="GO" id="GO:0045454">
    <property type="term" value="P:cell redox homeostasis"/>
    <property type="evidence" value="ECO:0007669"/>
    <property type="project" value="InterPro"/>
</dbReference>
<dbReference type="AlphaFoldDB" id="A0A674AZ79"/>
<dbReference type="PRINTS" id="PR00368">
    <property type="entry name" value="FADPNR"/>
</dbReference>
<comment type="similarity">
    <text evidence="2 13">Belongs to the class-I pyridine nucleotide-disulfide oxidoreductase family.</text>
</comment>
<dbReference type="SUPFAM" id="SSF51905">
    <property type="entry name" value="FAD/NAD(P)-binding domain"/>
    <property type="match status" value="1"/>
</dbReference>
<dbReference type="GeneTree" id="ENSGT00940000158832"/>
<dbReference type="PRINTS" id="PR00411">
    <property type="entry name" value="PNDRDTASEI"/>
</dbReference>
<dbReference type="Pfam" id="PF02852">
    <property type="entry name" value="Pyr_redox_dim"/>
    <property type="match status" value="1"/>
</dbReference>
<reference evidence="16" key="1">
    <citation type="submission" date="2025-08" db="UniProtKB">
        <authorList>
            <consortium name="Ensembl"/>
        </authorList>
    </citation>
    <scope>IDENTIFICATION</scope>
</reference>
<evidence type="ECO:0000256" key="8">
    <source>
        <dbReference type="ARBA" id="ARBA00023002"/>
    </source>
</evidence>
<dbReference type="GO" id="GO:0006749">
    <property type="term" value="P:glutathione metabolic process"/>
    <property type="evidence" value="ECO:0007669"/>
    <property type="project" value="TreeGrafter"/>
</dbReference>
<dbReference type="GO" id="GO:0004791">
    <property type="term" value="F:thioredoxin-disulfide reductase (NADPH) activity"/>
    <property type="evidence" value="ECO:0007669"/>
    <property type="project" value="UniProtKB-EC"/>
</dbReference>
<comment type="function">
    <text evidence="12">Catalyzes the reduction of glutathione disulfide (GSSG) to reduced glutathione (GSH). Constitutes the major mechanism to maintain a high GSH:GSSG ratio in the cytosol.</text>
</comment>
<dbReference type="InterPro" id="IPR036188">
    <property type="entry name" value="FAD/NAD-bd_sf"/>
</dbReference>
<sequence>MAALCRVRHRWKRTNCIQLITRNLTGTFDYDLVVIGGGSGGLACSKEAAQLGQKVAVLDYVEPSVKGTKWGIGGTCVNVGCIPKKLMHQAALLGTALKDAQKYGWQIPGPISHNWSTMAEAVQNHVRSLNWGHRVQLQDKEVKYLNIKGSLVDEHTVKGLTRTGKEIMLTAKNIVIATGGRPKYPTHIPGAVEHGITSDDIFWLKESPGKTLVVGASYVALECAGFLTGIGLDTTVMVRSIPLRGFDQQMAGLVTDYMEAYGTKFSWRSVPKSVDKLSSGALQVTWTDEQTGKDQRDTFDSVLWAIGRAPETKTLGLEKVGVKLNKESGKILVAADESTSVPNIYAFGDIGEGRPELTPTAIKAGKLLARRLAGQTNELMNYDNVYHAFYKPLEFTVAERDASQCYIKVVCKRGGDQRILGLHFTGPNAGEVTQGFAMGFQCGATLTHLKETVGIHPTCAEELTKVNVSKRSGLDATVTGC</sequence>
<keyword evidence="6" id="KW-0521">NADP</keyword>
<keyword evidence="10 13" id="KW-0676">Redox-active center</keyword>
<feature type="domain" description="FAD/NAD(P)-binding" evidence="15">
    <location>
        <begin position="30"/>
        <end position="365"/>
    </location>
</feature>
<dbReference type="InterPro" id="IPR006338">
    <property type="entry name" value="Thioredoxin/glutathione_Rdtase"/>
</dbReference>
<evidence type="ECO:0000313" key="16">
    <source>
        <dbReference type="Ensembl" id="ENSSTUP00000064107.1"/>
    </source>
</evidence>
<keyword evidence="17" id="KW-1185">Reference proteome</keyword>
<dbReference type="GO" id="GO:0004362">
    <property type="term" value="F:glutathione-disulfide reductase (NADPH) activity"/>
    <property type="evidence" value="ECO:0007669"/>
    <property type="project" value="UniProtKB-EC"/>
</dbReference>
<evidence type="ECO:0000259" key="14">
    <source>
        <dbReference type="Pfam" id="PF02852"/>
    </source>
</evidence>
<dbReference type="Pfam" id="PF07992">
    <property type="entry name" value="Pyr_redox_2"/>
    <property type="match status" value="1"/>
</dbReference>
<keyword evidence="9" id="KW-1015">Disulfide bond</keyword>
<dbReference type="InterPro" id="IPR016156">
    <property type="entry name" value="FAD/NAD-linked_Rdtase_dimer_sf"/>
</dbReference>
<keyword evidence="8 13" id="KW-0560">Oxidoreductase</keyword>
<dbReference type="FunFam" id="3.50.50.60:FF:000200">
    <property type="entry name" value="Thioredoxin reductase 2, mitochondrial"/>
    <property type="match status" value="1"/>
</dbReference>
<dbReference type="PANTHER" id="PTHR42737">
    <property type="entry name" value="GLUTATHIONE REDUCTASE"/>
    <property type="match status" value="1"/>
</dbReference>
<dbReference type="GO" id="GO:0050660">
    <property type="term" value="F:flavin adenine dinucleotide binding"/>
    <property type="evidence" value="ECO:0007669"/>
    <property type="project" value="InterPro"/>
</dbReference>
<organism evidence="16 17">
    <name type="scientific">Salmo trutta</name>
    <name type="common">Brown trout</name>
    <dbReference type="NCBI Taxonomy" id="8032"/>
    <lineage>
        <taxon>Eukaryota</taxon>
        <taxon>Metazoa</taxon>
        <taxon>Chordata</taxon>
        <taxon>Craniata</taxon>
        <taxon>Vertebrata</taxon>
        <taxon>Euteleostomi</taxon>
        <taxon>Actinopterygii</taxon>
        <taxon>Neopterygii</taxon>
        <taxon>Teleostei</taxon>
        <taxon>Protacanthopterygii</taxon>
        <taxon>Salmoniformes</taxon>
        <taxon>Salmonidae</taxon>
        <taxon>Salmoninae</taxon>
        <taxon>Salmo</taxon>
    </lineage>
</organism>
<name>A0A674AZ79_SALTR</name>
<keyword evidence="4 13" id="KW-0285">Flavoprotein</keyword>
<evidence type="ECO:0000256" key="2">
    <source>
        <dbReference type="ARBA" id="ARBA00007532"/>
    </source>
</evidence>
<dbReference type="Gene3D" id="3.50.50.60">
    <property type="entry name" value="FAD/NAD(P)-binding domain"/>
    <property type="match status" value="2"/>
</dbReference>
<dbReference type="NCBIfam" id="TIGR01438">
    <property type="entry name" value="TGR"/>
    <property type="match status" value="1"/>
</dbReference>